<dbReference type="GO" id="GO:0055052">
    <property type="term" value="C:ATP-binding cassette (ABC) transporter complex, substrate-binding subunit-containing"/>
    <property type="evidence" value="ECO:0007669"/>
    <property type="project" value="TreeGrafter"/>
</dbReference>
<name>A0A133Y7G2_9FIRM</name>
<feature type="chain" id="PRO_5038544508" evidence="5">
    <location>
        <begin position="22"/>
        <end position="432"/>
    </location>
</feature>
<dbReference type="SUPFAM" id="SSF53850">
    <property type="entry name" value="Periplasmic binding protein-like II"/>
    <property type="match status" value="1"/>
</dbReference>
<reference evidence="7" key="1">
    <citation type="submission" date="2016-01" db="EMBL/GenBank/DDBJ databases">
        <authorList>
            <person name="Mitreva M."/>
            <person name="Pepin K.H."/>
            <person name="Mihindukulasuriya K.A."/>
            <person name="Fulton R."/>
            <person name="Fronick C."/>
            <person name="O'Laughlin M."/>
            <person name="Miner T."/>
            <person name="Herter B."/>
            <person name="Rosa B.A."/>
            <person name="Cordes M."/>
            <person name="Tomlinson C."/>
            <person name="Wollam A."/>
            <person name="Palsikar V.B."/>
            <person name="Mardis E.R."/>
            <person name="Wilson R.K."/>
        </authorList>
    </citation>
    <scope>NUCLEOTIDE SEQUENCE [LARGE SCALE GENOMIC DNA]</scope>
    <source>
        <strain evidence="7">KA00274</strain>
    </source>
</reference>
<sequence>MKKLFSVLLASSMMLGLVACAPKQETKPAAKETKAEAKKNDKKADETKAEATKVTGQKYSLKLWGSQDDQEFLKERVKAFQEANKDNEYDIQLGVVGEPDAQTKVLEDVDAAADVFAYPNDQMRGLVEAKALYKISRPDDLKQIKEEGTGLEAFTMGENVYGFPFAADNGYFLYYDSRFFSADDVKDLDKMLEKAKAANKKVGMDISNGWYIASFFLANGGKFEVDKDGIQKVNFNDENGVAAGEAIKAFTANEAFMTGTDDEFKAALKDGKLVAFVSGTWNAADVKGILGEGYAATKLPEATIAGQKKQLGSFAGYKGYGVNAHTKSPVAAMDLARFLTSEESQAKRFEMRQTGPANKKVAASEAVKKDVALAALIAQQPFAVSQNDVLGTYWGPAEAFGTTMEAKDYSKSVKELLDEMVKQIQVKQEAKK</sequence>
<protein>
    <submittedName>
        <fullName evidence="6">ABC transporter, solute-binding protein</fullName>
    </submittedName>
</protein>
<evidence type="ECO:0000256" key="3">
    <source>
        <dbReference type="ARBA" id="ARBA00022729"/>
    </source>
</evidence>
<dbReference type="EMBL" id="LSCV01000042">
    <property type="protein sequence ID" value="KXB39146.1"/>
    <property type="molecule type" value="Genomic_DNA"/>
</dbReference>
<comment type="similarity">
    <text evidence="1">Belongs to the bacterial solute-binding protein 1 family.</text>
</comment>
<dbReference type="PANTHER" id="PTHR30061">
    <property type="entry name" value="MALTOSE-BINDING PERIPLASMIC PROTEIN"/>
    <property type="match status" value="1"/>
</dbReference>
<dbReference type="InterPro" id="IPR006059">
    <property type="entry name" value="SBP"/>
</dbReference>
<dbReference type="Pfam" id="PF13416">
    <property type="entry name" value="SBP_bac_8"/>
    <property type="match status" value="1"/>
</dbReference>
<dbReference type="GO" id="GO:0042956">
    <property type="term" value="P:maltodextrin transmembrane transport"/>
    <property type="evidence" value="ECO:0007669"/>
    <property type="project" value="TreeGrafter"/>
</dbReference>
<dbReference type="AlphaFoldDB" id="A0A133Y7G2"/>
<proteinExistence type="inferred from homology"/>
<dbReference type="Gene3D" id="3.40.190.10">
    <property type="entry name" value="Periplasmic binding protein-like II"/>
    <property type="match status" value="2"/>
</dbReference>
<dbReference type="PROSITE" id="PS51257">
    <property type="entry name" value="PROKAR_LIPOPROTEIN"/>
    <property type="match status" value="1"/>
</dbReference>
<evidence type="ECO:0000313" key="6">
    <source>
        <dbReference type="EMBL" id="KXB39146.1"/>
    </source>
</evidence>
<accession>A0A133Y7G2</accession>
<organism evidence="6 7">
    <name type="scientific">Amygdalobacter nucleatus</name>
    <dbReference type="NCBI Taxonomy" id="3029274"/>
    <lineage>
        <taxon>Bacteria</taxon>
        <taxon>Bacillati</taxon>
        <taxon>Bacillota</taxon>
        <taxon>Clostridia</taxon>
        <taxon>Eubacteriales</taxon>
        <taxon>Oscillospiraceae</taxon>
        <taxon>Amygdalobacter</taxon>
    </lineage>
</organism>
<dbReference type="STRING" id="1497955.HMPREF1872_01176"/>
<dbReference type="GO" id="GO:0015768">
    <property type="term" value="P:maltose transport"/>
    <property type="evidence" value="ECO:0007669"/>
    <property type="project" value="TreeGrafter"/>
</dbReference>
<feature type="signal peptide" evidence="5">
    <location>
        <begin position="1"/>
        <end position="21"/>
    </location>
</feature>
<evidence type="ECO:0000256" key="1">
    <source>
        <dbReference type="ARBA" id="ARBA00008520"/>
    </source>
</evidence>
<dbReference type="RefSeq" id="WP_066714704.1">
    <property type="nucleotide sequence ID" value="NZ_JARFNM010000001.1"/>
</dbReference>
<evidence type="ECO:0000256" key="5">
    <source>
        <dbReference type="SAM" id="SignalP"/>
    </source>
</evidence>
<evidence type="ECO:0000256" key="4">
    <source>
        <dbReference type="SAM" id="MobiDB-lite"/>
    </source>
</evidence>
<dbReference type="Proteomes" id="UP000070080">
    <property type="component" value="Unassembled WGS sequence"/>
</dbReference>
<keyword evidence="7" id="KW-1185">Reference proteome</keyword>
<feature type="region of interest" description="Disordered" evidence="4">
    <location>
        <begin position="22"/>
        <end position="53"/>
    </location>
</feature>
<dbReference type="GO" id="GO:1901982">
    <property type="term" value="F:maltose binding"/>
    <property type="evidence" value="ECO:0007669"/>
    <property type="project" value="TreeGrafter"/>
</dbReference>
<evidence type="ECO:0000313" key="7">
    <source>
        <dbReference type="Proteomes" id="UP000070080"/>
    </source>
</evidence>
<dbReference type="OrthoDB" id="9764072at2"/>
<dbReference type="PANTHER" id="PTHR30061:SF50">
    <property type="entry name" value="MALTOSE_MALTODEXTRIN-BINDING PERIPLASMIC PROTEIN"/>
    <property type="match status" value="1"/>
</dbReference>
<keyword evidence="3 5" id="KW-0732">Signal</keyword>
<evidence type="ECO:0000256" key="2">
    <source>
        <dbReference type="ARBA" id="ARBA00022448"/>
    </source>
</evidence>
<comment type="caution">
    <text evidence="6">The sequence shown here is derived from an EMBL/GenBank/DDBJ whole genome shotgun (WGS) entry which is preliminary data.</text>
</comment>
<gene>
    <name evidence="6" type="ORF">HMPREF1872_01176</name>
</gene>
<feature type="compositionally biased region" description="Basic and acidic residues" evidence="4">
    <location>
        <begin position="24"/>
        <end position="51"/>
    </location>
</feature>
<keyword evidence="2" id="KW-0813">Transport</keyword>